<dbReference type="EMBL" id="BOMM01000052">
    <property type="protein sequence ID" value="GIE14133.1"/>
    <property type="molecule type" value="Genomic_DNA"/>
</dbReference>
<protein>
    <recommendedName>
        <fullName evidence="4">PrgI family protein</fullName>
    </recommendedName>
</protein>
<dbReference type="NCBIfam" id="NF042935">
    <property type="entry name" value="SCO6880_fam"/>
    <property type="match status" value="1"/>
</dbReference>
<organism evidence="2 3">
    <name type="scientific">Paractinoplanes ferrugineus</name>
    <dbReference type="NCBI Taxonomy" id="113564"/>
    <lineage>
        <taxon>Bacteria</taxon>
        <taxon>Bacillati</taxon>
        <taxon>Actinomycetota</taxon>
        <taxon>Actinomycetes</taxon>
        <taxon>Micromonosporales</taxon>
        <taxon>Micromonosporaceae</taxon>
        <taxon>Paractinoplanes</taxon>
    </lineage>
</organism>
<dbReference type="Proteomes" id="UP000598174">
    <property type="component" value="Unassembled WGS sequence"/>
</dbReference>
<evidence type="ECO:0000313" key="2">
    <source>
        <dbReference type="EMBL" id="GIE14133.1"/>
    </source>
</evidence>
<keyword evidence="1" id="KW-0812">Transmembrane</keyword>
<evidence type="ECO:0000256" key="1">
    <source>
        <dbReference type="SAM" id="Phobius"/>
    </source>
</evidence>
<reference evidence="2" key="1">
    <citation type="submission" date="2021-01" db="EMBL/GenBank/DDBJ databases">
        <title>Whole genome shotgun sequence of Actinoplanes ferrugineus NBRC 15555.</title>
        <authorList>
            <person name="Komaki H."/>
            <person name="Tamura T."/>
        </authorList>
    </citation>
    <scope>NUCLEOTIDE SEQUENCE</scope>
    <source>
        <strain evidence="2">NBRC 15555</strain>
    </source>
</reference>
<evidence type="ECO:0000313" key="3">
    <source>
        <dbReference type="Proteomes" id="UP000598174"/>
    </source>
</evidence>
<keyword evidence="1" id="KW-0472">Membrane</keyword>
<feature type="transmembrane region" description="Helical" evidence="1">
    <location>
        <begin position="45"/>
        <end position="63"/>
    </location>
</feature>
<gene>
    <name evidence="2" type="ORF">Afe05nite_59730</name>
</gene>
<dbReference type="AlphaFoldDB" id="A0A919MFU0"/>
<dbReference type="RefSeq" id="WP_203820555.1">
    <property type="nucleotide sequence ID" value="NZ_BAAABP010000015.1"/>
</dbReference>
<proteinExistence type="predicted"/>
<dbReference type="InterPro" id="IPR049978">
    <property type="entry name" value="SCO6880-like"/>
</dbReference>
<name>A0A919MFU0_9ACTN</name>
<feature type="transmembrane region" description="Helical" evidence="1">
    <location>
        <begin position="12"/>
        <end position="39"/>
    </location>
</feature>
<keyword evidence="1" id="KW-1133">Transmembrane helix</keyword>
<keyword evidence="3" id="KW-1185">Reference proteome</keyword>
<sequence length="506" mass="54149">MKFQFPPRSTRGAVLGFAWSQVALVMAGVIAAVVALNLLVAGQRGAAIAAMAGCVLLVTLGLLRFKGRRVTEWAPIVAGALLQRRAGQSDYRGGPYAPNSVDRWMDLPGPAAAYVWLEATAADGTTQIGLLHHRREKTVTAALTCYGTNLILADRDVQAQRLTDWAQLLNILGSEYADAGLIRWSVTSRAVPDTGNAAQRYLVNRAVDTTSTAYRSLAQLTAAAAPAAQRHEIYLSVVFDIARLSGEIADAGGTDTAIAAVVLDRLTGIEAAVLEAGITTGGWLSPRAYAAVIRTQFDPDDQEVVDLRASTAPTGDAGPTAAGVEPRLAGPIAARTVGWTTYQHDSAFSRTLWVAQMPRQLVAATWLSPLYMRTTCRRTVTLVAQPVPAAVAQLATRREKVSRAGDEVTKRKLRLVRTAREDDEARAVEQIDREQAAGHVRYRHALLVTVTAPTIPDLDRDVRSVKRILSRAGCEAIVLAGEQDQAFAAGALPLARGLKPARGWSA</sequence>
<accession>A0A919MFU0</accession>
<evidence type="ECO:0008006" key="4">
    <source>
        <dbReference type="Google" id="ProtNLM"/>
    </source>
</evidence>
<comment type="caution">
    <text evidence="2">The sequence shown here is derived from an EMBL/GenBank/DDBJ whole genome shotgun (WGS) entry which is preliminary data.</text>
</comment>